<evidence type="ECO:0000256" key="1">
    <source>
        <dbReference type="ARBA" id="ARBA00004496"/>
    </source>
</evidence>
<sequence>MKQANLRTERATYSWGPQKIADDQVRFRLWAPDCQSISVQIGDRDLSMQNAGDGWHEIVANGVTPGCEYLFLLPDGSVVPDPASRRQAGDVHGPSVVVDHSAYRWTNLEWQGRPWEQAVIYELHMGTFTAEGTFRAAIEKLHLLSELGITAVEVMPVAQFGGRRGWGYDGTLLFAPHNEYGTPEDMKAFVDAAHGYGIMVFLDVVYNHFGPEGNYIGNYASAFFDPARQTPWGSAINFSQPAVRDFFIDNALYWLAEFRLDGLRFDAVDHLADNESEVEILVELGQRIRAAFPEREIHLTTEDNRNVTYLHRRESGLLHTAEWNDDFHSVAHVIATGETEGHYKDFVADRWTKLARALAEGYVYQGEISSLSGRPRGERSAGLPPVAFVDFLQNHDQIGNRALGERLTCLTNQEMLKAFTSILMLSPQMPLLFMGQEWGETQPFQFFTDFSGELADAVREGRRREFANFSAFNKCESGTDTIPDPNDPGTFRNSKINWHGREEGKGRAWLLFFRELITLRRTHIVPLLETTGGSAGRILKAQDGAVAVEWQLSETAILRLFANLSDDRREFDSLPRNPLFSCVPADLEVNETSLPPLSVVVALEQESRKA</sequence>
<comment type="caution">
    <text evidence="18">The sequence shown here is derived from an EMBL/GenBank/DDBJ whole genome shotgun (WGS) entry which is preliminary data.</text>
</comment>
<dbReference type="OrthoDB" id="9800174at2"/>
<evidence type="ECO:0000313" key="18">
    <source>
        <dbReference type="EMBL" id="PSH55885.1"/>
    </source>
</evidence>
<comment type="pathway">
    <text evidence="2 14">Glycan biosynthesis; trehalose biosynthesis.</text>
</comment>
<keyword evidence="8" id="KW-0119">Carbohydrate metabolism</keyword>
<feature type="domain" description="Glycosyl hydrolase family 13 catalytic" evidence="17">
    <location>
        <begin position="122"/>
        <end position="459"/>
    </location>
</feature>
<dbReference type="NCBIfam" id="TIGR02402">
    <property type="entry name" value="trehalose_TreZ"/>
    <property type="match status" value="1"/>
</dbReference>
<evidence type="ECO:0000256" key="6">
    <source>
        <dbReference type="ARBA" id="ARBA00022490"/>
    </source>
</evidence>
<dbReference type="PANTHER" id="PTHR43002">
    <property type="entry name" value="GLYCOGEN DEBRANCHING ENZYME"/>
    <property type="match status" value="1"/>
</dbReference>
<dbReference type="Pfam" id="PF00128">
    <property type="entry name" value="Alpha-amylase"/>
    <property type="match status" value="1"/>
</dbReference>
<dbReference type="Proteomes" id="UP000241158">
    <property type="component" value="Unassembled WGS sequence"/>
</dbReference>
<dbReference type="Gene3D" id="2.60.40.1180">
    <property type="entry name" value="Golgi alpha-mannosidase II"/>
    <property type="match status" value="1"/>
</dbReference>
<protein>
    <recommendedName>
        <fullName evidence="5 13">Malto-oligosyltrehalose trehalohydrolase</fullName>
        <shortName evidence="14">MTHase</shortName>
        <ecNumber evidence="4 13">3.2.1.141</ecNumber>
    </recommendedName>
    <alternativeName>
        <fullName evidence="11 14">4-alpha-D-((1-&gt;4)-alpha-D-glucano)trehalose trehalohydrolase</fullName>
    </alternativeName>
    <alternativeName>
        <fullName evidence="10 14">Maltooligosyl trehalose trehalohydrolase</fullName>
    </alternativeName>
</protein>
<dbReference type="GO" id="GO:0033942">
    <property type="term" value="F:4-alpha-D-(1-&gt;4)-alpha-D-glucanotrehalose trehalohydrolase activity"/>
    <property type="evidence" value="ECO:0007669"/>
    <property type="project" value="UniProtKB-EC"/>
</dbReference>
<comment type="subcellular location">
    <subcellularLocation>
        <location evidence="1 15">Cytoplasm</location>
    </subcellularLocation>
</comment>
<dbReference type="EMBL" id="PGGN01000004">
    <property type="protein sequence ID" value="PSH55885.1"/>
    <property type="molecule type" value="Genomic_DNA"/>
</dbReference>
<dbReference type="InterPro" id="IPR017853">
    <property type="entry name" value="GH"/>
</dbReference>
<evidence type="ECO:0000256" key="11">
    <source>
        <dbReference type="ARBA" id="ARBA00033284"/>
    </source>
</evidence>
<dbReference type="Gene3D" id="2.60.40.10">
    <property type="entry name" value="Immunoglobulins"/>
    <property type="match status" value="1"/>
</dbReference>
<keyword evidence="6" id="KW-0963">Cytoplasm</keyword>
<keyword evidence="7 14" id="KW-0378">Hydrolase</keyword>
<dbReference type="SUPFAM" id="SSF81296">
    <property type="entry name" value="E set domains"/>
    <property type="match status" value="1"/>
</dbReference>
<dbReference type="InterPro" id="IPR013780">
    <property type="entry name" value="Glyco_hydro_b"/>
</dbReference>
<dbReference type="AlphaFoldDB" id="A0A2P7ANU3"/>
<dbReference type="GO" id="GO:0005992">
    <property type="term" value="P:trehalose biosynthetic process"/>
    <property type="evidence" value="ECO:0007669"/>
    <property type="project" value="UniProtKB-UniRule"/>
</dbReference>
<dbReference type="SUPFAM" id="SSF51445">
    <property type="entry name" value="(Trans)glycosidases"/>
    <property type="match status" value="1"/>
</dbReference>
<evidence type="ECO:0000256" key="3">
    <source>
        <dbReference type="ARBA" id="ARBA00008061"/>
    </source>
</evidence>
<feature type="active site" description="Proton donor" evidence="15">
    <location>
        <position position="302"/>
    </location>
</feature>
<gene>
    <name evidence="18" type="primary">treZ</name>
    <name evidence="18" type="ORF">CU100_19775</name>
</gene>
<dbReference type="CDD" id="cd11325">
    <property type="entry name" value="AmyAc_GTHase"/>
    <property type="match status" value="1"/>
</dbReference>
<keyword evidence="9 14" id="KW-0326">Glycosidase</keyword>
<evidence type="ECO:0000256" key="9">
    <source>
        <dbReference type="ARBA" id="ARBA00023295"/>
    </source>
</evidence>
<evidence type="ECO:0000256" key="8">
    <source>
        <dbReference type="ARBA" id="ARBA00023277"/>
    </source>
</evidence>
<proteinExistence type="inferred from homology"/>
<comment type="similarity">
    <text evidence="3 14">Belongs to the glycosyl hydrolase 13 family.</text>
</comment>
<dbReference type="Gene3D" id="1.10.10.760">
    <property type="entry name" value="E-set domains of sugar-utilizing enzymes"/>
    <property type="match status" value="1"/>
</dbReference>
<evidence type="ECO:0000256" key="2">
    <source>
        <dbReference type="ARBA" id="ARBA00005199"/>
    </source>
</evidence>
<reference evidence="19" key="1">
    <citation type="submission" date="2017-11" db="EMBL/GenBank/DDBJ databases">
        <authorList>
            <person name="Kuznetsova I."/>
            <person name="Sazanova A."/>
            <person name="Chirak E."/>
            <person name="Safronova V."/>
            <person name="Willems A."/>
        </authorList>
    </citation>
    <scope>NUCLEOTIDE SEQUENCE [LARGE SCALE GENOMIC DNA]</scope>
    <source>
        <strain evidence="19">PEPV15</strain>
    </source>
</reference>
<evidence type="ECO:0000256" key="13">
    <source>
        <dbReference type="NCBIfam" id="TIGR02402"/>
    </source>
</evidence>
<dbReference type="GO" id="GO:0005737">
    <property type="term" value="C:cytoplasm"/>
    <property type="evidence" value="ECO:0007669"/>
    <property type="project" value="UniProtKB-SubCell"/>
</dbReference>
<evidence type="ECO:0000256" key="12">
    <source>
        <dbReference type="ARBA" id="ARBA00034013"/>
    </source>
</evidence>
<evidence type="ECO:0000256" key="5">
    <source>
        <dbReference type="ARBA" id="ARBA00015938"/>
    </source>
</evidence>
<organism evidence="18 19">
    <name type="scientific">Phyllobacterium endophyticum</name>
    <dbReference type="NCBI Taxonomy" id="1149773"/>
    <lineage>
        <taxon>Bacteria</taxon>
        <taxon>Pseudomonadati</taxon>
        <taxon>Pseudomonadota</taxon>
        <taxon>Alphaproteobacteria</taxon>
        <taxon>Hyphomicrobiales</taxon>
        <taxon>Phyllobacteriaceae</taxon>
        <taxon>Phyllobacterium</taxon>
    </lineage>
</organism>
<evidence type="ECO:0000256" key="7">
    <source>
        <dbReference type="ARBA" id="ARBA00022801"/>
    </source>
</evidence>
<comment type="catalytic activity">
    <reaction evidence="12 14">
        <text>hydrolysis of (1-&gt;4)-alpha-D-glucosidic linkage in 4-alpha-D-[(1-&gt;4)-alpha-D-glucanosyl]n trehalose to yield trehalose and (1-&gt;4)-alpha-D-glucan.</text>
        <dbReference type="EC" id="3.2.1.141"/>
    </reaction>
</comment>
<evidence type="ECO:0000259" key="17">
    <source>
        <dbReference type="SMART" id="SM00642"/>
    </source>
</evidence>
<dbReference type="InterPro" id="IPR012768">
    <property type="entry name" value="Trehalose_TreZ"/>
</dbReference>
<dbReference type="PIRSF" id="PIRSF006337">
    <property type="entry name" value="Trehalose_TreZ"/>
    <property type="match status" value="1"/>
</dbReference>
<name>A0A2P7ANU3_9HYPH</name>
<accession>A0A2P7ANU3</accession>
<dbReference type="Gene3D" id="3.20.20.80">
    <property type="entry name" value="Glycosidases"/>
    <property type="match status" value="1"/>
</dbReference>
<keyword evidence="19" id="KW-1185">Reference proteome</keyword>
<dbReference type="CDD" id="cd02853">
    <property type="entry name" value="E_set_MTHase_like_N"/>
    <property type="match status" value="1"/>
</dbReference>
<dbReference type="InterPro" id="IPR013783">
    <property type="entry name" value="Ig-like_fold"/>
</dbReference>
<evidence type="ECO:0000313" key="19">
    <source>
        <dbReference type="Proteomes" id="UP000241158"/>
    </source>
</evidence>
<dbReference type="RefSeq" id="WP_106718300.1">
    <property type="nucleotide sequence ID" value="NZ_JACHXT010000001.1"/>
</dbReference>
<dbReference type="InterPro" id="IPR014756">
    <property type="entry name" value="Ig_E-set"/>
</dbReference>
<dbReference type="InterPro" id="IPR044901">
    <property type="entry name" value="Trehalose_TreZ_E-set_sf"/>
</dbReference>
<evidence type="ECO:0000256" key="4">
    <source>
        <dbReference type="ARBA" id="ARBA00012268"/>
    </source>
</evidence>
<feature type="active site" description="Nucleophile" evidence="15">
    <location>
        <position position="266"/>
    </location>
</feature>
<dbReference type="SMART" id="SM00642">
    <property type="entry name" value="Aamy"/>
    <property type="match status" value="1"/>
</dbReference>
<dbReference type="EC" id="3.2.1.141" evidence="4 13"/>
<evidence type="ECO:0000256" key="15">
    <source>
        <dbReference type="PIRSR" id="PIRSR006337-1"/>
    </source>
</evidence>
<evidence type="ECO:0000256" key="14">
    <source>
        <dbReference type="PIRNR" id="PIRNR006337"/>
    </source>
</evidence>
<evidence type="ECO:0000256" key="16">
    <source>
        <dbReference type="PIRSR" id="PIRSR006337-3"/>
    </source>
</evidence>
<dbReference type="UniPathway" id="UPA00299"/>
<feature type="site" description="Transition state stabilizer" evidence="16">
    <location>
        <position position="396"/>
    </location>
</feature>
<dbReference type="InterPro" id="IPR006047">
    <property type="entry name" value="GH13_cat_dom"/>
</dbReference>
<evidence type="ECO:0000256" key="10">
    <source>
        <dbReference type="ARBA" id="ARBA00032057"/>
    </source>
</evidence>